<dbReference type="PROSITE" id="PS50280">
    <property type="entry name" value="SET"/>
    <property type="match status" value="1"/>
</dbReference>
<dbReference type="CDD" id="cd20071">
    <property type="entry name" value="SET_SMYD"/>
    <property type="match status" value="1"/>
</dbReference>
<dbReference type="InterPro" id="IPR001214">
    <property type="entry name" value="SET_dom"/>
</dbReference>
<dbReference type="InterPro" id="IPR046341">
    <property type="entry name" value="SET_dom_sf"/>
</dbReference>
<evidence type="ECO:0000313" key="3">
    <source>
        <dbReference type="Proteomes" id="UP001385951"/>
    </source>
</evidence>
<comment type="caution">
    <text evidence="2">The sequence shown here is derived from an EMBL/GenBank/DDBJ whole genome shotgun (WGS) entry which is preliminary data.</text>
</comment>
<accession>A0AAW0G0X9</accession>
<dbReference type="EMBL" id="JASBNA010000030">
    <property type="protein sequence ID" value="KAK7683568.1"/>
    <property type="molecule type" value="Genomic_DNA"/>
</dbReference>
<dbReference type="InterPro" id="IPR053185">
    <property type="entry name" value="SET_domain_protein"/>
</dbReference>
<name>A0AAW0G0X9_9APHY</name>
<sequence>MGMFAAQDIDIGEVIVAERPLIVAVGHMRQSPYPFHHPWELQRMVAERLTGKNREEFFALHNCKGYTRPHVTGIMDTNAVGFRLGMSDYDAECQAVCKDISRANHSCSPNAMWSWRLEAFALEFRATWPIKKGEQVYARYSDIYEPREKRQKYLLERYKFKCICPSCTSDTSLSDRLRAMLKAASEANRCGDDSALLQWIKNPTLPDDKILVQCRFMISICDEERFYDGDTWPVWFERIVKAYCALEDEEKARMWAEKAAKLSKIGVGHDAGWGDVAKDPKNTNWWGLRSQTRSGVRLFQSLDDFQIRDVLQGQGPRGLGAILPQFAST</sequence>
<dbReference type="Gene3D" id="2.170.270.10">
    <property type="entry name" value="SET domain"/>
    <property type="match status" value="1"/>
</dbReference>
<dbReference type="Proteomes" id="UP001385951">
    <property type="component" value="Unassembled WGS sequence"/>
</dbReference>
<evidence type="ECO:0000259" key="1">
    <source>
        <dbReference type="PROSITE" id="PS50280"/>
    </source>
</evidence>
<protein>
    <recommendedName>
        <fullName evidence="1">SET domain-containing protein</fullName>
    </recommendedName>
</protein>
<gene>
    <name evidence="2" type="ORF">QCA50_013406</name>
</gene>
<feature type="domain" description="SET" evidence="1">
    <location>
        <begin position="1"/>
        <end position="141"/>
    </location>
</feature>
<dbReference type="AlphaFoldDB" id="A0AAW0G0X9"/>
<reference evidence="2 3" key="1">
    <citation type="submission" date="2022-09" db="EMBL/GenBank/DDBJ databases">
        <authorList>
            <person name="Palmer J.M."/>
        </authorList>
    </citation>
    <scope>NUCLEOTIDE SEQUENCE [LARGE SCALE GENOMIC DNA]</scope>
    <source>
        <strain evidence="2 3">DSM 7382</strain>
    </source>
</reference>
<dbReference type="SUPFAM" id="SSF82199">
    <property type="entry name" value="SET domain"/>
    <property type="match status" value="1"/>
</dbReference>
<organism evidence="2 3">
    <name type="scientific">Cerrena zonata</name>
    <dbReference type="NCBI Taxonomy" id="2478898"/>
    <lineage>
        <taxon>Eukaryota</taxon>
        <taxon>Fungi</taxon>
        <taxon>Dikarya</taxon>
        <taxon>Basidiomycota</taxon>
        <taxon>Agaricomycotina</taxon>
        <taxon>Agaricomycetes</taxon>
        <taxon>Polyporales</taxon>
        <taxon>Cerrenaceae</taxon>
        <taxon>Cerrena</taxon>
    </lineage>
</organism>
<dbReference type="Gene3D" id="1.25.40.10">
    <property type="entry name" value="Tetratricopeptide repeat domain"/>
    <property type="match status" value="1"/>
</dbReference>
<dbReference type="PANTHER" id="PTHR47332:SF2">
    <property type="entry name" value="SET-6"/>
    <property type="match status" value="1"/>
</dbReference>
<dbReference type="InterPro" id="IPR011990">
    <property type="entry name" value="TPR-like_helical_dom_sf"/>
</dbReference>
<evidence type="ECO:0000313" key="2">
    <source>
        <dbReference type="EMBL" id="KAK7683568.1"/>
    </source>
</evidence>
<dbReference type="PANTHER" id="PTHR47332">
    <property type="entry name" value="SET DOMAIN-CONTAINING PROTEIN 5"/>
    <property type="match status" value="1"/>
</dbReference>
<dbReference type="Pfam" id="PF00856">
    <property type="entry name" value="SET"/>
    <property type="match status" value="1"/>
</dbReference>
<proteinExistence type="predicted"/>
<keyword evidence="3" id="KW-1185">Reference proteome</keyword>